<feature type="signal peptide" evidence="8">
    <location>
        <begin position="1"/>
        <end position="19"/>
    </location>
</feature>
<evidence type="ECO:0000313" key="12">
    <source>
        <dbReference type="EMBL" id="NLR93246.1"/>
    </source>
</evidence>
<feature type="transmembrane region" description="Helical" evidence="7">
    <location>
        <begin position="311"/>
        <end position="333"/>
    </location>
</feature>
<comment type="subcellular location">
    <subcellularLocation>
        <location evidence="1">Cell membrane</location>
        <topology evidence="1">Multi-pass membrane protein</topology>
    </subcellularLocation>
</comment>
<evidence type="ECO:0000259" key="11">
    <source>
        <dbReference type="Pfam" id="PF21088"/>
    </source>
</evidence>
<evidence type="ECO:0000256" key="5">
    <source>
        <dbReference type="ARBA" id="ARBA00022989"/>
    </source>
</evidence>
<evidence type="ECO:0000259" key="9">
    <source>
        <dbReference type="Pfam" id="PF00924"/>
    </source>
</evidence>
<reference evidence="12 13" key="1">
    <citation type="submission" date="2020-04" db="EMBL/GenBank/DDBJ databases">
        <title>Flammeovirga sp. SR4, a novel species isolated from seawater.</title>
        <authorList>
            <person name="Wang X."/>
        </authorList>
    </citation>
    <scope>NUCLEOTIDE SEQUENCE [LARGE SCALE GENOMIC DNA]</scope>
    <source>
        <strain evidence="12 13">SR4</strain>
    </source>
</reference>
<accession>A0A7X8SN23</accession>
<evidence type="ECO:0000256" key="4">
    <source>
        <dbReference type="ARBA" id="ARBA00022692"/>
    </source>
</evidence>
<dbReference type="Gene3D" id="3.30.70.100">
    <property type="match status" value="1"/>
</dbReference>
<feature type="transmembrane region" description="Helical" evidence="7">
    <location>
        <begin position="244"/>
        <end position="262"/>
    </location>
</feature>
<sequence>MNKLLISFFLLLFSFIAQAQEPIEKDDANAIESYPNDHSFYQFLTLDSIEYSLSTPYHSFHTHIDNLEDDSYYPKIAAQVFPLSVGTLEERKKMAIELKMIYLANNIYINNIELPLTKDFKDPKTKTKRFQISSKIPSIYLEYQNGRWKYSNYSCKAIHQLFVDTYPSFTRNVIVYTFQLQRSQEKFLGLKVWQWMSFLGFIIISYIYYFFSIWFTKQIVQRLLLRIKQEQLANIIIPKLRQPIAWASIMLIAYYSIAFLLLPNNISYILTLLFKIIFGVNCGILLYQLADIIIIRIGSFSQKSERIDTNLLPILKVIFRIIAISLGILFILNLLGYDITHLITGISFGGVAIAFAAQDALKNFIGSVMIFADKPFEVGDWVNVRGQEGIVEEIGFRTTRIRTFANSILNIPNGSMADSDIDNLGKRQFRRFKTNLSIPYGTPPDQIELFIKSIKKAVEDHPKTRKDFYEVRLNNFSSSSLDILLYIFFITKDWSEELQAREYLMLKILRIAEQIGIDFAFPTQTIHIAQNHDNDIHIADQQQ</sequence>
<feature type="domain" description="Mechanosensitive ion channel MscS" evidence="9">
    <location>
        <begin position="360"/>
        <end position="424"/>
    </location>
</feature>
<dbReference type="Pfam" id="PF00924">
    <property type="entry name" value="MS_channel_2nd"/>
    <property type="match status" value="1"/>
</dbReference>
<feature type="domain" description="Mechanosensitive ion channel MscS C-terminal" evidence="10">
    <location>
        <begin position="433"/>
        <end position="519"/>
    </location>
</feature>
<dbReference type="InterPro" id="IPR010920">
    <property type="entry name" value="LSM_dom_sf"/>
</dbReference>
<keyword evidence="5 7" id="KW-1133">Transmembrane helix</keyword>
<keyword evidence="3" id="KW-1003">Cell membrane</keyword>
<evidence type="ECO:0000256" key="2">
    <source>
        <dbReference type="ARBA" id="ARBA00008017"/>
    </source>
</evidence>
<dbReference type="PANTHER" id="PTHR43634:SF2">
    <property type="entry name" value="LOW CONDUCTANCE MECHANOSENSITIVE CHANNEL YNAI"/>
    <property type="match status" value="1"/>
</dbReference>
<comment type="caution">
    <text evidence="12">The sequence shown here is derived from an EMBL/GenBank/DDBJ whole genome shotgun (WGS) entry which is preliminary data.</text>
</comment>
<feature type="domain" description="Mechanosensitive ion channel transmembrane helices 2/3" evidence="11">
    <location>
        <begin position="318"/>
        <end position="358"/>
    </location>
</feature>
<dbReference type="EMBL" id="JABAIL010000005">
    <property type="protein sequence ID" value="NLR93246.1"/>
    <property type="molecule type" value="Genomic_DNA"/>
</dbReference>
<evidence type="ECO:0000313" key="13">
    <source>
        <dbReference type="Proteomes" id="UP000585050"/>
    </source>
</evidence>
<comment type="similarity">
    <text evidence="2">Belongs to the MscS (TC 1.A.23) family.</text>
</comment>
<keyword evidence="13" id="KW-1185">Reference proteome</keyword>
<dbReference type="SUPFAM" id="SSF82861">
    <property type="entry name" value="Mechanosensitive channel protein MscS (YggB), transmembrane region"/>
    <property type="match status" value="1"/>
</dbReference>
<feature type="chain" id="PRO_5030719933" evidence="8">
    <location>
        <begin position="20"/>
        <end position="543"/>
    </location>
</feature>
<dbReference type="RefSeq" id="WP_168883944.1">
    <property type="nucleotide sequence ID" value="NZ_JABAIL010000005.1"/>
</dbReference>
<dbReference type="GO" id="GO:0008381">
    <property type="term" value="F:mechanosensitive monoatomic ion channel activity"/>
    <property type="evidence" value="ECO:0007669"/>
    <property type="project" value="UniProtKB-ARBA"/>
</dbReference>
<evidence type="ECO:0000259" key="10">
    <source>
        <dbReference type="Pfam" id="PF21082"/>
    </source>
</evidence>
<dbReference type="Gene3D" id="1.10.287.1260">
    <property type="match status" value="1"/>
</dbReference>
<evidence type="ECO:0000256" key="8">
    <source>
        <dbReference type="SAM" id="SignalP"/>
    </source>
</evidence>
<keyword evidence="8" id="KW-0732">Signal</keyword>
<feature type="transmembrane region" description="Helical" evidence="7">
    <location>
        <begin position="192"/>
        <end position="216"/>
    </location>
</feature>
<dbReference type="Gene3D" id="2.30.30.60">
    <property type="match status" value="1"/>
</dbReference>
<dbReference type="InterPro" id="IPR045042">
    <property type="entry name" value="YnaI-like"/>
</dbReference>
<keyword evidence="6 7" id="KW-0472">Membrane</keyword>
<feature type="transmembrane region" description="Helical" evidence="7">
    <location>
        <begin position="268"/>
        <end position="290"/>
    </location>
</feature>
<dbReference type="SUPFAM" id="SSF50182">
    <property type="entry name" value="Sm-like ribonucleoproteins"/>
    <property type="match status" value="1"/>
</dbReference>
<gene>
    <name evidence="12" type="ORF">HGP29_18735</name>
</gene>
<evidence type="ECO:0000256" key="7">
    <source>
        <dbReference type="SAM" id="Phobius"/>
    </source>
</evidence>
<protein>
    <submittedName>
        <fullName evidence="12">Mechanosensitive ion channel family protein</fullName>
    </submittedName>
</protein>
<dbReference type="Pfam" id="PF21088">
    <property type="entry name" value="MS_channel_1st"/>
    <property type="match status" value="1"/>
</dbReference>
<evidence type="ECO:0000256" key="6">
    <source>
        <dbReference type="ARBA" id="ARBA00023136"/>
    </source>
</evidence>
<dbReference type="Proteomes" id="UP000585050">
    <property type="component" value="Unassembled WGS sequence"/>
</dbReference>
<dbReference type="SUPFAM" id="SSF82689">
    <property type="entry name" value="Mechanosensitive channel protein MscS (YggB), C-terminal domain"/>
    <property type="match status" value="1"/>
</dbReference>
<dbReference type="InterPro" id="IPR006685">
    <property type="entry name" value="MscS_channel_2nd"/>
</dbReference>
<dbReference type="InterPro" id="IPR023408">
    <property type="entry name" value="MscS_beta-dom_sf"/>
</dbReference>
<dbReference type="InterPro" id="IPR011066">
    <property type="entry name" value="MscS_channel_C_sf"/>
</dbReference>
<proteinExistence type="inferred from homology"/>
<dbReference type="GO" id="GO:0005886">
    <property type="term" value="C:plasma membrane"/>
    <property type="evidence" value="ECO:0007669"/>
    <property type="project" value="UniProtKB-SubCell"/>
</dbReference>
<dbReference type="InterPro" id="IPR049142">
    <property type="entry name" value="MS_channel_1st"/>
</dbReference>
<dbReference type="InterPro" id="IPR049278">
    <property type="entry name" value="MS_channel_C"/>
</dbReference>
<keyword evidence="4 7" id="KW-0812">Transmembrane</keyword>
<evidence type="ECO:0000256" key="3">
    <source>
        <dbReference type="ARBA" id="ARBA00022475"/>
    </source>
</evidence>
<dbReference type="Pfam" id="PF21082">
    <property type="entry name" value="MS_channel_3rd"/>
    <property type="match status" value="1"/>
</dbReference>
<evidence type="ECO:0000256" key="1">
    <source>
        <dbReference type="ARBA" id="ARBA00004651"/>
    </source>
</evidence>
<dbReference type="PANTHER" id="PTHR43634">
    <property type="entry name" value="OW CONDUCTANCE MECHANOSENSITIVE CHANNEL"/>
    <property type="match status" value="1"/>
</dbReference>
<organism evidence="12 13">
    <name type="scientific">Flammeovirga agarivorans</name>
    <dbReference type="NCBI Taxonomy" id="2726742"/>
    <lineage>
        <taxon>Bacteria</taxon>
        <taxon>Pseudomonadati</taxon>
        <taxon>Bacteroidota</taxon>
        <taxon>Cytophagia</taxon>
        <taxon>Cytophagales</taxon>
        <taxon>Flammeovirgaceae</taxon>
        <taxon>Flammeovirga</taxon>
    </lineage>
</organism>
<name>A0A7X8SN23_9BACT</name>
<dbReference type="InterPro" id="IPR011014">
    <property type="entry name" value="MscS_channel_TM-2"/>
</dbReference>
<dbReference type="AlphaFoldDB" id="A0A7X8SN23"/>